<feature type="compositionally biased region" description="Low complexity" evidence="1">
    <location>
        <begin position="320"/>
        <end position="358"/>
    </location>
</feature>
<dbReference type="PANTHER" id="PTHR30383">
    <property type="entry name" value="THIOESTERASE 1/PROTEASE 1/LYSOPHOSPHOLIPASE L1"/>
    <property type="match status" value="1"/>
</dbReference>
<dbReference type="InterPro" id="IPR051532">
    <property type="entry name" value="Ester_Hydrolysis_Enzymes"/>
</dbReference>
<comment type="caution">
    <text evidence="3">The sequence shown here is derived from an EMBL/GenBank/DDBJ whole genome shotgun (WGS) entry which is preliminary data.</text>
</comment>
<dbReference type="Pfam" id="PF00657">
    <property type="entry name" value="Lipase_GDSL"/>
    <property type="match status" value="1"/>
</dbReference>
<dbReference type="CDD" id="cd01833">
    <property type="entry name" value="XynB_like"/>
    <property type="match status" value="1"/>
</dbReference>
<dbReference type="SUPFAM" id="SSF52266">
    <property type="entry name" value="SGNH hydrolase"/>
    <property type="match status" value="1"/>
</dbReference>
<dbReference type="AlphaFoldDB" id="A0A9P9WIX6"/>
<evidence type="ECO:0000313" key="4">
    <source>
        <dbReference type="Proteomes" id="UP000829685"/>
    </source>
</evidence>
<dbReference type="InterPro" id="IPR036514">
    <property type="entry name" value="SGNH_hydro_sf"/>
</dbReference>
<organism evidence="3 4">
    <name type="scientific">Neoarthrinium moseri</name>
    <dbReference type="NCBI Taxonomy" id="1658444"/>
    <lineage>
        <taxon>Eukaryota</taxon>
        <taxon>Fungi</taxon>
        <taxon>Dikarya</taxon>
        <taxon>Ascomycota</taxon>
        <taxon>Pezizomycotina</taxon>
        <taxon>Sordariomycetes</taxon>
        <taxon>Xylariomycetidae</taxon>
        <taxon>Amphisphaeriales</taxon>
        <taxon>Apiosporaceae</taxon>
        <taxon>Neoarthrinium</taxon>
    </lineage>
</organism>
<feature type="chain" id="PRO_5040226209" description="SGNH hydrolase-type esterase domain-containing protein" evidence="2">
    <location>
        <begin position="27"/>
        <end position="453"/>
    </location>
</feature>
<dbReference type="PANTHER" id="PTHR30383:SF31">
    <property type="entry name" value="SGNH HYDROLASE-TYPE ESTERASE DOMAIN-CONTAINING PROTEIN-RELATED"/>
    <property type="match status" value="1"/>
</dbReference>
<evidence type="ECO:0000256" key="1">
    <source>
        <dbReference type="SAM" id="MobiDB-lite"/>
    </source>
</evidence>
<keyword evidence="4" id="KW-1185">Reference proteome</keyword>
<dbReference type="InterPro" id="IPR001087">
    <property type="entry name" value="GDSL"/>
</dbReference>
<dbReference type="Proteomes" id="UP000829685">
    <property type="component" value="Unassembled WGS sequence"/>
</dbReference>
<protein>
    <recommendedName>
        <fullName evidence="5">SGNH hydrolase-type esterase domain-containing protein</fullName>
    </recommendedName>
</protein>
<name>A0A9P9WIX6_9PEZI</name>
<evidence type="ECO:0000256" key="2">
    <source>
        <dbReference type="SAM" id="SignalP"/>
    </source>
</evidence>
<gene>
    <name evidence="3" type="ORF">JX265_008038</name>
</gene>
<evidence type="ECO:0000313" key="3">
    <source>
        <dbReference type="EMBL" id="KAI1865715.1"/>
    </source>
</evidence>
<evidence type="ECO:0008006" key="5">
    <source>
        <dbReference type="Google" id="ProtNLM"/>
    </source>
</evidence>
<keyword evidence="2" id="KW-0732">Signal</keyword>
<feature type="signal peptide" evidence="2">
    <location>
        <begin position="1"/>
        <end position="26"/>
    </location>
</feature>
<sequence length="453" mass="47331">MARLNAISHGFGVLSLLLCSISSAVGLSSGTSDPIDWSQQGENGDGLSNRAAPNFYARIMPLGASIVWGYNTPEGNSFRKPLRDELVSNGWRVDMVGSKEHGTMADNVGANSDLSGEKNITNDALQHVEAHSGDTIDMIHKASLNSVKYQPNLILINAGNNDCNQHINVTFAGYRMNQMLDELYAKIPGVTIVLSTLVLSTNPEVEKDRPFVNNQYRDLVKDRRAKKDKIVLAEMVGTGSDFVEKGDLTDGVHPNDNGHRKMGHIFYQAIVKAQSDGLITEANKSEFVTEIDAGKGTNKGPDNKAQSTVAPTTVAPPSPTSTKATTSSTTTTTSTSSTSSTTSTTSTSTTSTTSTSASGLSSFGAILHTKEPATTLAAATNNAVASAVSTSGVSTMTTSTTAQQTPSTSASAVASTTSVLQSAGTRSSGLCGGAWMLFIATTLFSSVSGALLI</sequence>
<dbReference type="Gene3D" id="3.40.50.1110">
    <property type="entry name" value="SGNH hydrolase"/>
    <property type="match status" value="1"/>
</dbReference>
<reference evidence="3" key="1">
    <citation type="submission" date="2021-03" db="EMBL/GenBank/DDBJ databases">
        <title>Revisited historic fungal species revealed as producer of novel bioactive compounds through whole genome sequencing and comparative genomics.</title>
        <authorList>
            <person name="Vignolle G.A."/>
            <person name="Hochenegger N."/>
            <person name="Mach R.L."/>
            <person name="Mach-Aigner A.R."/>
            <person name="Javad Rahimi M."/>
            <person name="Salim K.A."/>
            <person name="Chan C.M."/>
            <person name="Lim L.B.L."/>
            <person name="Cai F."/>
            <person name="Druzhinina I.S."/>
            <person name="U'Ren J.M."/>
            <person name="Derntl C."/>
        </authorList>
    </citation>
    <scope>NUCLEOTIDE SEQUENCE</scope>
    <source>
        <strain evidence="3">TUCIM 5799</strain>
    </source>
</reference>
<accession>A0A9P9WIX6</accession>
<proteinExistence type="predicted"/>
<dbReference type="EMBL" id="JAFIMR010000021">
    <property type="protein sequence ID" value="KAI1865715.1"/>
    <property type="molecule type" value="Genomic_DNA"/>
</dbReference>
<dbReference type="GO" id="GO:0004622">
    <property type="term" value="F:phosphatidylcholine lysophospholipase activity"/>
    <property type="evidence" value="ECO:0007669"/>
    <property type="project" value="TreeGrafter"/>
</dbReference>
<feature type="region of interest" description="Disordered" evidence="1">
    <location>
        <begin position="292"/>
        <end position="359"/>
    </location>
</feature>